<sequence length="250" mass="28036">MLRRGDPRHRPLGPRRGLRSILRAVRPAAPLSSDLTSSSLLRRGGSPDSIAVYFAFRPSQFTQDKTKVGYLISALSGPALAWATPPVTSNDSHLSNFPAFIAAFKQMFERPGLETSAEEALCDIQQGIQDVLQYITRFRQLAAESSWVERTLVTLYRRGLPEEIKDELVHSARDEDLKTLMDLTLAIEYCLNERRMEKKKNRMPSHSVTSHAPPHRSEETRPETSGTIDEEPMQIDMACGPLSTGESETR</sequence>
<proteinExistence type="predicted"/>
<evidence type="ECO:0000259" key="2">
    <source>
        <dbReference type="Pfam" id="PF19259"/>
    </source>
</evidence>
<accession>A0AAV7NFS3</accession>
<feature type="region of interest" description="Disordered" evidence="1">
    <location>
        <begin position="198"/>
        <end position="250"/>
    </location>
</feature>
<keyword evidence="4" id="KW-1185">Reference proteome</keyword>
<dbReference type="AlphaFoldDB" id="A0AAV7NFS3"/>
<feature type="domain" description="Ty3 transposon capsid-like protein" evidence="2">
    <location>
        <begin position="58"/>
        <end position="199"/>
    </location>
</feature>
<protein>
    <recommendedName>
        <fullName evidence="2">Ty3 transposon capsid-like protein domain-containing protein</fullName>
    </recommendedName>
</protein>
<dbReference type="PANTHER" id="PTHR15503:SF22">
    <property type="entry name" value="TRANSPOSON TY3-I GAG POLYPROTEIN"/>
    <property type="match status" value="1"/>
</dbReference>
<dbReference type="Pfam" id="PF19259">
    <property type="entry name" value="Ty3_capsid"/>
    <property type="match status" value="1"/>
</dbReference>
<dbReference type="InterPro" id="IPR032567">
    <property type="entry name" value="RTL1-rel"/>
</dbReference>
<reference evidence="3" key="1">
    <citation type="journal article" date="2022" name="bioRxiv">
        <title>Sequencing and chromosome-scale assembly of the giantPleurodeles waltlgenome.</title>
        <authorList>
            <person name="Brown T."/>
            <person name="Elewa A."/>
            <person name="Iarovenko S."/>
            <person name="Subramanian E."/>
            <person name="Araus A.J."/>
            <person name="Petzold A."/>
            <person name="Susuki M."/>
            <person name="Suzuki K.-i.T."/>
            <person name="Hayashi T."/>
            <person name="Toyoda A."/>
            <person name="Oliveira C."/>
            <person name="Osipova E."/>
            <person name="Leigh N.D."/>
            <person name="Simon A."/>
            <person name="Yun M.H."/>
        </authorList>
    </citation>
    <scope>NUCLEOTIDE SEQUENCE</scope>
    <source>
        <strain evidence="3">20211129_DDA</strain>
        <tissue evidence="3">Liver</tissue>
    </source>
</reference>
<dbReference type="EMBL" id="JANPWB010000012">
    <property type="protein sequence ID" value="KAJ1113539.1"/>
    <property type="molecule type" value="Genomic_DNA"/>
</dbReference>
<evidence type="ECO:0000313" key="3">
    <source>
        <dbReference type="EMBL" id="KAJ1113539.1"/>
    </source>
</evidence>
<comment type="caution">
    <text evidence="3">The sequence shown here is derived from an EMBL/GenBank/DDBJ whole genome shotgun (WGS) entry which is preliminary data.</text>
</comment>
<dbReference type="Proteomes" id="UP001066276">
    <property type="component" value="Chromosome 8"/>
</dbReference>
<dbReference type="InterPro" id="IPR045358">
    <property type="entry name" value="Ty3_capsid"/>
</dbReference>
<name>A0AAV7NFS3_PLEWA</name>
<evidence type="ECO:0000256" key="1">
    <source>
        <dbReference type="SAM" id="MobiDB-lite"/>
    </source>
</evidence>
<organism evidence="3 4">
    <name type="scientific">Pleurodeles waltl</name>
    <name type="common">Iberian ribbed newt</name>
    <dbReference type="NCBI Taxonomy" id="8319"/>
    <lineage>
        <taxon>Eukaryota</taxon>
        <taxon>Metazoa</taxon>
        <taxon>Chordata</taxon>
        <taxon>Craniata</taxon>
        <taxon>Vertebrata</taxon>
        <taxon>Euteleostomi</taxon>
        <taxon>Amphibia</taxon>
        <taxon>Batrachia</taxon>
        <taxon>Caudata</taxon>
        <taxon>Salamandroidea</taxon>
        <taxon>Salamandridae</taxon>
        <taxon>Pleurodelinae</taxon>
        <taxon>Pleurodeles</taxon>
    </lineage>
</organism>
<dbReference type="PANTHER" id="PTHR15503">
    <property type="entry name" value="LDOC1 RELATED"/>
    <property type="match status" value="1"/>
</dbReference>
<evidence type="ECO:0000313" key="4">
    <source>
        <dbReference type="Proteomes" id="UP001066276"/>
    </source>
</evidence>
<gene>
    <name evidence="3" type="ORF">NDU88_001781</name>
</gene>